<dbReference type="Proteomes" id="UP000006038">
    <property type="component" value="Chromosome 6"/>
</dbReference>
<evidence type="ECO:0000313" key="2">
    <source>
        <dbReference type="Proteomes" id="UP000006038"/>
    </source>
</evidence>
<keyword evidence="2" id="KW-1185">Reference proteome</keyword>
<accession>J3MDS0</accession>
<name>J3MDS0_ORYBR</name>
<protein>
    <submittedName>
        <fullName evidence="1">Uncharacterized protein</fullName>
    </submittedName>
</protein>
<proteinExistence type="predicted"/>
<evidence type="ECO:0000313" key="1">
    <source>
        <dbReference type="EnsemblPlants" id="OB06G21640.1"/>
    </source>
</evidence>
<sequence length="71" mass="8315">MDGVNTVQTMYSKSDDIYSHFIHDGTKTCYCQSRIRMNTASMYRTKIKRNRKNGLAWSSTKVATRQNYILE</sequence>
<dbReference type="EnsemblPlants" id="OB06G21640.1">
    <property type="protein sequence ID" value="OB06G21640.1"/>
    <property type="gene ID" value="OB06G21640"/>
</dbReference>
<dbReference type="AlphaFoldDB" id="J3MDS0"/>
<dbReference type="HOGENOM" id="CLU_2744076_0_0_1"/>
<dbReference type="Gramene" id="OB06G21640.1">
    <property type="protein sequence ID" value="OB06G21640.1"/>
    <property type="gene ID" value="OB06G21640"/>
</dbReference>
<reference evidence="1" key="1">
    <citation type="journal article" date="2013" name="Nat. Commun.">
        <title>Whole-genome sequencing of Oryza brachyantha reveals mechanisms underlying Oryza genome evolution.</title>
        <authorList>
            <person name="Chen J."/>
            <person name="Huang Q."/>
            <person name="Gao D."/>
            <person name="Wang J."/>
            <person name="Lang Y."/>
            <person name="Liu T."/>
            <person name="Li B."/>
            <person name="Bai Z."/>
            <person name="Luis Goicoechea J."/>
            <person name="Liang C."/>
            <person name="Chen C."/>
            <person name="Zhang W."/>
            <person name="Sun S."/>
            <person name="Liao Y."/>
            <person name="Zhang X."/>
            <person name="Yang L."/>
            <person name="Song C."/>
            <person name="Wang M."/>
            <person name="Shi J."/>
            <person name="Liu G."/>
            <person name="Liu J."/>
            <person name="Zhou H."/>
            <person name="Zhou W."/>
            <person name="Yu Q."/>
            <person name="An N."/>
            <person name="Chen Y."/>
            <person name="Cai Q."/>
            <person name="Wang B."/>
            <person name="Liu B."/>
            <person name="Min J."/>
            <person name="Huang Y."/>
            <person name="Wu H."/>
            <person name="Li Z."/>
            <person name="Zhang Y."/>
            <person name="Yin Y."/>
            <person name="Song W."/>
            <person name="Jiang J."/>
            <person name="Jackson S.A."/>
            <person name="Wing R.A."/>
            <person name="Wang J."/>
            <person name="Chen M."/>
        </authorList>
    </citation>
    <scope>NUCLEOTIDE SEQUENCE [LARGE SCALE GENOMIC DNA]</scope>
    <source>
        <strain evidence="1">cv. IRGC 101232</strain>
    </source>
</reference>
<reference evidence="1" key="2">
    <citation type="submission" date="2013-04" db="UniProtKB">
        <authorList>
            <consortium name="EnsemblPlants"/>
        </authorList>
    </citation>
    <scope>IDENTIFICATION</scope>
</reference>
<organism evidence="1">
    <name type="scientific">Oryza brachyantha</name>
    <name type="common">malo sina</name>
    <dbReference type="NCBI Taxonomy" id="4533"/>
    <lineage>
        <taxon>Eukaryota</taxon>
        <taxon>Viridiplantae</taxon>
        <taxon>Streptophyta</taxon>
        <taxon>Embryophyta</taxon>
        <taxon>Tracheophyta</taxon>
        <taxon>Spermatophyta</taxon>
        <taxon>Magnoliopsida</taxon>
        <taxon>Liliopsida</taxon>
        <taxon>Poales</taxon>
        <taxon>Poaceae</taxon>
        <taxon>BOP clade</taxon>
        <taxon>Oryzoideae</taxon>
        <taxon>Oryzeae</taxon>
        <taxon>Oryzinae</taxon>
        <taxon>Oryza</taxon>
    </lineage>
</organism>